<sequence>MREILQKRKIIKTLKTTYKGSNKNKRKAGDKGKISSGHSSSQNLPHRQISCPSPPTAAGENFDTSAMAAAIISFEKIAERWSKSSDRRAPEKFTAAAAVFVVVKLIAVEQMGVNFIYQA</sequence>
<keyword evidence="2" id="KW-1185">Reference proteome</keyword>
<dbReference type="AlphaFoldDB" id="A0A915IWL2"/>
<evidence type="ECO:0000256" key="1">
    <source>
        <dbReference type="SAM" id="MobiDB-lite"/>
    </source>
</evidence>
<organism evidence="2 3">
    <name type="scientific">Romanomermis culicivorax</name>
    <name type="common">Nematode worm</name>
    <dbReference type="NCBI Taxonomy" id="13658"/>
    <lineage>
        <taxon>Eukaryota</taxon>
        <taxon>Metazoa</taxon>
        <taxon>Ecdysozoa</taxon>
        <taxon>Nematoda</taxon>
        <taxon>Enoplea</taxon>
        <taxon>Dorylaimia</taxon>
        <taxon>Mermithida</taxon>
        <taxon>Mermithoidea</taxon>
        <taxon>Mermithidae</taxon>
        <taxon>Romanomermis</taxon>
    </lineage>
</organism>
<reference evidence="3" key="1">
    <citation type="submission" date="2022-11" db="UniProtKB">
        <authorList>
            <consortium name="WormBaseParasite"/>
        </authorList>
    </citation>
    <scope>IDENTIFICATION</scope>
</reference>
<feature type="region of interest" description="Disordered" evidence="1">
    <location>
        <begin position="15"/>
        <end position="61"/>
    </location>
</feature>
<proteinExistence type="predicted"/>
<name>A0A915IWL2_ROMCU</name>
<feature type="compositionally biased region" description="Polar residues" evidence="1">
    <location>
        <begin position="36"/>
        <end position="45"/>
    </location>
</feature>
<evidence type="ECO:0000313" key="3">
    <source>
        <dbReference type="WBParaSite" id="nRc.2.0.1.t18585-RA"/>
    </source>
</evidence>
<dbReference type="WBParaSite" id="nRc.2.0.1.t18585-RA">
    <property type="protein sequence ID" value="nRc.2.0.1.t18585-RA"/>
    <property type="gene ID" value="nRc.2.0.1.g18585"/>
</dbReference>
<dbReference type="Proteomes" id="UP000887565">
    <property type="component" value="Unplaced"/>
</dbReference>
<evidence type="ECO:0000313" key="2">
    <source>
        <dbReference type="Proteomes" id="UP000887565"/>
    </source>
</evidence>
<accession>A0A915IWL2</accession>
<protein>
    <submittedName>
        <fullName evidence="3">Uncharacterized protein</fullName>
    </submittedName>
</protein>